<accession>A0ABR2PIW4</accession>
<sequence>MHQVGIGICHEIVFNSLENSASGLDHFLQLEVANGVELGRDLNDCSAVRCRIEPVFVADFLEFVDTYLYRLKFEGKKEYTFSEGDLLDSSGATIALEDINALDCMRDNLGEKGVVIKDKGLKCLLWGDWGMPRSLVPPKDVVCRWSKPLQGWIKINTDEARNPSKGFAYCGGVGCDENMIWCFGYSKKIGICSTYDTELWTIYEGLSTTWSLDYSKVIIETNNKEAYRSLSVNNRMMIGSSFCAHFASMINRDWEVDSNGLVESVIWWLIDLLRRL</sequence>
<dbReference type="SUPFAM" id="SSF53098">
    <property type="entry name" value="Ribonuclease H-like"/>
    <property type="match status" value="1"/>
</dbReference>
<evidence type="ECO:0000259" key="1">
    <source>
        <dbReference type="Pfam" id="PF13456"/>
    </source>
</evidence>
<name>A0ABR2PIW4_9ROSI</name>
<keyword evidence="3" id="KW-1185">Reference proteome</keyword>
<dbReference type="InterPro" id="IPR044730">
    <property type="entry name" value="RNase_H-like_dom_plant"/>
</dbReference>
<dbReference type="InterPro" id="IPR002156">
    <property type="entry name" value="RNaseH_domain"/>
</dbReference>
<dbReference type="Proteomes" id="UP001396334">
    <property type="component" value="Unassembled WGS sequence"/>
</dbReference>
<dbReference type="InterPro" id="IPR012337">
    <property type="entry name" value="RNaseH-like_sf"/>
</dbReference>
<dbReference type="CDD" id="cd06222">
    <property type="entry name" value="RNase_H_like"/>
    <property type="match status" value="1"/>
</dbReference>
<dbReference type="PANTHER" id="PTHR47723">
    <property type="entry name" value="OS05G0353850 PROTEIN"/>
    <property type="match status" value="1"/>
</dbReference>
<protein>
    <recommendedName>
        <fullName evidence="1">RNase H type-1 domain-containing protein</fullName>
    </recommendedName>
</protein>
<evidence type="ECO:0000313" key="2">
    <source>
        <dbReference type="EMBL" id="KAK8988248.1"/>
    </source>
</evidence>
<comment type="caution">
    <text evidence="2">The sequence shown here is derived from an EMBL/GenBank/DDBJ whole genome shotgun (WGS) entry which is preliminary data.</text>
</comment>
<reference evidence="2 3" key="1">
    <citation type="journal article" date="2024" name="G3 (Bethesda)">
        <title>Genome assembly of Hibiscus sabdariffa L. provides insights into metabolisms of medicinal natural products.</title>
        <authorList>
            <person name="Kim T."/>
        </authorList>
    </citation>
    <scope>NUCLEOTIDE SEQUENCE [LARGE SCALE GENOMIC DNA]</scope>
    <source>
        <strain evidence="2">TK-2024</strain>
        <tissue evidence="2">Old leaves</tissue>
    </source>
</reference>
<dbReference type="Pfam" id="PF13456">
    <property type="entry name" value="RVT_3"/>
    <property type="match status" value="1"/>
</dbReference>
<dbReference type="PANTHER" id="PTHR47723:SF19">
    <property type="entry name" value="POLYNUCLEOTIDYL TRANSFERASE, RIBONUCLEASE H-LIKE SUPERFAMILY PROTEIN"/>
    <property type="match status" value="1"/>
</dbReference>
<organism evidence="2 3">
    <name type="scientific">Hibiscus sabdariffa</name>
    <name type="common">roselle</name>
    <dbReference type="NCBI Taxonomy" id="183260"/>
    <lineage>
        <taxon>Eukaryota</taxon>
        <taxon>Viridiplantae</taxon>
        <taxon>Streptophyta</taxon>
        <taxon>Embryophyta</taxon>
        <taxon>Tracheophyta</taxon>
        <taxon>Spermatophyta</taxon>
        <taxon>Magnoliopsida</taxon>
        <taxon>eudicotyledons</taxon>
        <taxon>Gunneridae</taxon>
        <taxon>Pentapetalae</taxon>
        <taxon>rosids</taxon>
        <taxon>malvids</taxon>
        <taxon>Malvales</taxon>
        <taxon>Malvaceae</taxon>
        <taxon>Malvoideae</taxon>
        <taxon>Hibiscus</taxon>
    </lineage>
</organism>
<proteinExistence type="predicted"/>
<gene>
    <name evidence="2" type="ORF">V6N11_065844</name>
</gene>
<dbReference type="InterPro" id="IPR053151">
    <property type="entry name" value="RNase_H-like"/>
</dbReference>
<feature type="domain" description="RNase H type-1" evidence="1">
    <location>
        <begin position="162"/>
        <end position="234"/>
    </location>
</feature>
<evidence type="ECO:0000313" key="3">
    <source>
        <dbReference type="Proteomes" id="UP001396334"/>
    </source>
</evidence>
<dbReference type="EMBL" id="JBBPBN010000059">
    <property type="protein sequence ID" value="KAK8988248.1"/>
    <property type="molecule type" value="Genomic_DNA"/>
</dbReference>